<keyword evidence="1" id="KW-0812">Transmembrane</keyword>
<keyword evidence="3" id="KW-1185">Reference proteome</keyword>
<comment type="caution">
    <text evidence="2">The sequence shown here is derived from an EMBL/GenBank/DDBJ whole genome shotgun (WGS) entry which is preliminary data.</text>
</comment>
<evidence type="ECO:0000313" key="3">
    <source>
        <dbReference type="Proteomes" id="UP000003860"/>
    </source>
</evidence>
<reference evidence="2" key="1">
    <citation type="submission" date="2009-07" db="EMBL/GenBank/DDBJ databases">
        <authorList>
            <consortium name="US DOE Joint Genome Institute (JGI-PGF)"/>
            <person name="Lucas S."/>
            <person name="Copeland A."/>
            <person name="Lapidus A."/>
            <person name="Glavina del Rio T."/>
            <person name="Tice H."/>
            <person name="Bruce D."/>
            <person name="Goodwin L."/>
            <person name="Pitluck S."/>
            <person name="Larimer F."/>
            <person name="Land M.L."/>
            <person name="Mouttaki H."/>
            <person name="He Z."/>
            <person name="Zhou J."/>
            <person name="Hemme C.L."/>
        </authorList>
    </citation>
    <scope>NUCLEOTIDE SEQUENCE</scope>
    <source>
        <strain evidence="2">DSM 2782</strain>
    </source>
</reference>
<dbReference type="EMBL" id="ACXX02000023">
    <property type="protein sequence ID" value="EGD45666.1"/>
    <property type="molecule type" value="Genomic_DNA"/>
</dbReference>
<dbReference type="OrthoDB" id="1739072at2"/>
<dbReference type="AlphaFoldDB" id="F1TIT7"/>
<organism evidence="2 3">
    <name type="scientific">Ruminiclostridium papyrosolvens DSM 2782</name>
    <dbReference type="NCBI Taxonomy" id="588581"/>
    <lineage>
        <taxon>Bacteria</taxon>
        <taxon>Bacillati</taxon>
        <taxon>Bacillota</taxon>
        <taxon>Clostridia</taxon>
        <taxon>Eubacteriales</taxon>
        <taxon>Oscillospiraceae</taxon>
        <taxon>Ruminiclostridium</taxon>
    </lineage>
</organism>
<evidence type="ECO:0008006" key="4">
    <source>
        <dbReference type="Google" id="ProtNLM"/>
    </source>
</evidence>
<keyword evidence="1" id="KW-1133">Transmembrane helix</keyword>
<feature type="transmembrane region" description="Helical" evidence="1">
    <location>
        <begin position="12"/>
        <end position="37"/>
    </location>
</feature>
<dbReference type="RefSeq" id="WP_004622643.1">
    <property type="nucleotide sequence ID" value="NZ_ACXX02000023.1"/>
</dbReference>
<evidence type="ECO:0000313" key="2">
    <source>
        <dbReference type="EMBL" id="EGD45666.1"/>
    </source>
</evidence>
<dbReference type="Proteomes" id="UP000003860">
    <property type="component" value="Unassembled WGS sequence"/>
</dbReference>
<accession>F1TIT7</accession>
<name>F1TIT7_9FIRM</name>
<evidence type="ECO:0000256" key="1">
    <source>
        <dbReference type="SAM" id="Phobius"/>
    </source>
</evidence>
<dbReference type="STRING" id="588581.Cpap_0022"/>
<dbReference type="eggNOG" id="ENOG5030F8F">
    <property type="taxonomic scope" value="Bacteria"/>
</dbReference>
<proteinExistence type="predicted"/>
<reference evidence="2" key="2">
    <citation type="submission" date="2011-01" db="EMBL/GenBank/DDBJ databases">
        <title>The Non-contiguous Finished genome of Clostridium papyrosolvens.</title>
        <authorList>
            <person name="Lucas S."/>
            <person name="Copeland A."/>
            <person name="Lapidus A."/>
            <person name="Cheng J.-F."/>
            <person name="Goodwin L."/>
            <person name="Pitluck S."/>
            <person name="Misra M."/>
            <person name="Chertkov O."/>
            <person name="Detter J.C."/>
            <person name="Han C."/>
            <person name="Tapia R."/>
            <person name="Land M."/>
            <person name="Hauser L."/>
            <person name="Kyrpides N."/>
            <person name="Ivanova N."/>
            <person name="Pagani I."/>
            <person name="Mouttaki H."/>
            <person name="He Z."/>
            <person name="Zhou J."/>
            <person name="Hemme C.L."/>
            <person name="Woyke T."/>
        </authorList>
    </citation>
    <scope>NUCLEOTIDE SEQUENCE [LARGE SCALE GENOMIC DNA]</scope>
    <source>
        <strain evidence="2">DSM 2782</strain>
    </source>
</reference>
<protein>
    <recommendedName>
        <fullName evidence="4">TadE family protein</fullName>
    </recommendedName>
</protein>
<gene>
    <name evidence="2" type="ORF">Cpap_0022</name>
</gene>
<keyword evidence="1" id="KW-0472">Membrane</keyword>
<sequence>MKNTKGSFTVEASLVFSVVFLMVSAFVHLFVIMYQYVNVQSIADEAATKGAYYYVNETAENYSSYKINELYWRIYDTDKGKKINAISNYVNKLLDKSVFPAENKVYVSTKNKILMKNINIEIQEEYPLTVGNMLDIFGLSPVLSLRAVSTSPMDDNTEFIRNMDIVKDIHNCIQNRDSKWIGEDTKPDDIIKKMLKKK</sequence>